<organism evidence="4 5">
    <name type="scientific">Nocardioides aquiterrae</name>
    <dbReference type="NCBI Taxonomy" id="203799"/>
    <lineage>
        <taxon>Bacteria</taxon>
        <taxon>Bacillati</taxon>
        <taxon>Actinomycetota</taxon>
        <taxon>Actinomycetes</taxon>
        <taxon>Propionibacteriales</taxon>
        <taxon>Nocardioidaceae</taxon>
        <taxon>Nocardioides</taxon>
    </lineage>
</organism>
<accession>A0ABN1UM73</accession>
<evidence type="ECO:0000313" key="4">
    <source>
        <dbReference type="EMBL" id="GAA1157502.1"/>
    </source>
</evidence>
<dbReference type="Pfam" id="PF03713">
    <property type="entry name" value="DUF305"/>
    <property type="match status" value="1"/>
</dbReference>
<feature type="signal peptide" evidence="2">
    <location>
        <begin position="1"/>
        <end position="36"/>
    </location>
</feature>
<feature type="chain" id="PRO_5047002005" evidence="2">
    <location>
        <begin position="37"/>
        <end position="232"/>
    </location>
</feature>
<keyword evidence="5" id="KW-1185">Reference proteome</keyword>
<gene>
    <name evidence="4" type="ORF">GCM10009606_39350</name>
</gene>
<dbReference type="InterPro" id="IPR012347">
    <property type="entry name" value="Ferritin-like"/>
</dbReference>
<evidence type="ECO:0000313" key="5">
    <source>
        <dbReference type="Proteomes" id="UP001499979"/>
    </source>
</evidence>
<name>A0ABN1UM73_9ACTN</name>
<keyword evidence="2" id="KW-0732">Signal</keyword>
<dbReference type="PANTHER" id="PTHR36933">
    <property type="entry name" value="SLL0788 PROTEIN"/>
    <property type="match status" value="1"/>
</dbReference>
<dbReference type="RefSeq" id="WP_343909381.1">
    <property type="nucleotide sequence ID" value="NZ_BAAAJE010000023.1"/>
</dbReference>
<sequence length="232" mass="24555">MNTHTHTGARPRRLLVRGAVALVVAAGLGLALTACGDDSDSASPSAPRTASNGDVYNDADVAFATAMVQHHAQAVAMVAMTDGRPLDPHVEKLAEQIRDAQTPEIQTMTGWLTDWGQEIPATVNDHAHGGHDMGDMGDMGGSGGGSGTDVGPETGAGMPGMMSAEQMDELRHASDAEFQDRWLQMMVEHHQGAIDMARDEIDAGRFGDAVALAEHIESSQQEEIDTMREMLG</sequence>
<feature type="compositionally biased region" description="Basic and acidic residues" evidence="1">
    <location>
        <begin position="125"/>
        <end position="134"/>
    </location>
</feature>
<dbReference type="EMBL" id="BAAAJE010000023">
    <property type="protein sequence ID" value="GAA1157502.1"/>
    <property type="molecule type" value="Genomic_DNA"/>
</dbReference>
<comment type="caution">
    <text evidence="4">The sequence shown here is derived from an EMBL/GenBank/DDBJ whole genome shotgun (WGS) entry which is preliminary data.</text>
</comment>
<reference evidence="4 5" key="1">
    <citation type="journal article" date="2019" name="Int. J. Syst. Evol. Microbiol.">
        <title>The Global Catalogue of Microorganisms (GCM) 10K type strain sequencing project: providing services to taxonomists for standard genome sequencing and annotation.</title>
        <authorList>
            <consortium name="The Broad Institute Genomics Platform"/>
            <consortium name="The Broad Institute Genome Sequencing Center for Infectious Disease"/>
            <person name="Wu L."/>
            <person name="Ma J."/>
        </authorList>
    </citation>
    <scope>NUCLEOTIDE SEQUENCE [LARGE SCALE GENOMIC DNA]</scope>
    <source>
        <strain evidence="4 5">JCM 11813</strain>
    </source>
</reference>
<evidence type="ECO:0000256" key="2">
    <source>
        <dbReference type="SAM" id="SignalP"/>
    </source>
</evidence>
<evidence type="ECO:0000256" key="1">
    <source>
        <dbReference type="SAM" id="MobiDB-lite"/>
    </source>
</evidence>
<dbReference type="InterPro" id="IPR005183">
    <property type="entry name" value="DUF305_CopM-like"/>
</dbReference>
<dbReference type="Proteomes" id="UP001499979">
    <property type="component" value="Unassembled WGS sequence"/>
</dbReference>
<dbReference type="PANTHER" id="PTHR36933:SF1">
    <property type="entry name" value="SLL0788 PROTEIN"/>
    <property type="match status" value="1"/>
</dbReference>
<feature type="domain" description="DUF305" evidence="3">
    <location>
        <begin position="60"/>
        <end position="231"/>
    </location>
</feature>
<feature type="compositionally biased region" description="Gly residues" evidence="1">
    <location>
        <begin position="137"/>
        <end position="148"/>
    </location>
</feature>
<evidence type="ECO:0000259" key="3">
    <source>
        <dbReference type="Pfam" id="PF03713"/>
    </source>
</evidence>
<dbReference type="Gene3D" id="1.20.1260.10">
    <property type="match status" value="1"/>
</dbReference>
<protein>
    <submittedName>
        <fullName evidence="4">DUF305 domain-containing protein</fullName>
    </submittedName>
</protein>
<proteinExistence type="predicted"/>
<feature type="region of interest" description="Disordered" evidence="1">
    <location>
        <begin position="125"/>
        <end position="161"/>
    </location>
</feature>